<dbReference type="Proteomes" id="UP000265520">
    <property type="component" value="Unassembled WGS sequence"/>
</dbReference>
<dbReference type="EMBL" id="LXQA010461903">
    <property type="protein sequence ID" value="MCI53350.1"/>
    <property type="molecule type" value="Genomic_DNA"/>
</dbReference>
<organism evidence="1 2">
    <name type="scientific">Trifolium medium</name>
    <dbReference type="NCBI Taxonomy" id="97028"/>
    <lineage>
        <taxon>Eukaryota</taxon>
        <taxon>Viridiplantae</taxon>
        <taxon>Streptophyta</taxon>
        <taxon>Embryophyta</taxon>
        <taxon>Tracheophyta</taxon>
        <taxon>Spermatophyta</taxon>
        <taxon>Magnoliopsida</taxon>
        <taxon>eudicotyledons</taxon>
        <taxon>Gunneridae</taxon>
        <taxon>Pentapetalae</taxon>
        <taxon>rosids</taxon>
        <taxon>fabids</taxon>
        <taxon>Fabales</taxon>
        <taxon>Fabaceae</taxon>
        <taxon>Papilionoideae</taxon>
        <taxon>50 kb inversion clade</taxon>
        <taxon>NPAAA clade</taxon>
        <taxon>Hologalegina</taxon>
        <taxon>IRL clade</taxon>
        <taxon>Trifolieae</taxon>
        <taxon>Trifolium</taxon>
    </lineage>
</organism>
<dbReference type="AlphaFoldDB" id="A0A392SZP7"/>
<sequence>SVNESSKVRKNLVRSQSFPLPDLDVNVMKDGSCNKSDNENSGKWLIADDAIINSGAEQQNEINNKAGHGITLCNMMAELEVEEKVNEIS</sequence>
<evidence type="ECO:0000313" key="2">
    <source>
        <dbReference type="Proteomes" id="UP000265520"/>
    </source>
</evidence>
<name>A0A392SZP7_9FABA</name>
<proteinExistence type="predicted"/>
<protein>
    <submittedName>
        <fullName evidence="1">Protein-tyrosine-phosphatase MKP1-like</fullName>
    </submittedName>
</protein>
<comment type="caution">
    <text evidence="1">The sequence shown here is derived from an EMBL/GenBank/DDBJ whole genome shotgun (WGS) entry which is preliminary data.</text>
</comment>
<reference evidence="1 2" key="1">
    <citation type="journal article" date="2018" name="Front. Plant Sci.">
        <title>Red Clover (Trifolium pratense) and Zigzag Clover (T. medium) - A Picture of Genomic Similarities and Differences.</title>
        <authorList>
            <person name="Dluhosova J."/>
            <person name="Istvanek J."/>
            <person name="Nedelnik J."/>
            <person name="Repkova J."/>
        </authorList>
    </citation>
    <scope>NUCLEOTIDE SEQUENCE [LARGE SCALE GENOMIC DNA]</scope>
    <source>
        <strain evidence="2">cv. 10/8</strain>
        <tissue evidence="1">Leaf</tissue>
    </source>
</reference>
<accession>A0A392SZP7</accession>
<evidence type="ECO:0000313" key="1">
    <source>
        <dbReference type="EMBL" id="MCI53350.1"/>
    </source>
</evidence>
<keyword evidence="2" id="KW-1185">Reference proteome</keyword>
<feature type="non-terminal residue" evidence="1">
    <location>
        <position position="1"/>
    </location>
</feature>